<dbReference type="EMBL" id="OU893351">
    <property type="protein sequence ID" value="CAG9789952.1"/>
    <property type="molecule type" value="Genomic_DNA"/>
</dbReference>
<keyword evidence="1" id="KW-0863">Zinc-finger</keyword>
<dbReference type="OrthoDB" id="8922241at2759"/>
<dbReference type="PROSITE" id="PS50157">
    <property type="entry name" value="ZINC_FINGER_C2H2_2"/>
    <property type="match status" value="1"/>
</dbReference>
<sequence>MVNTATEFIVNNNDAKNNAKSKMSNYICPKCCQKMPSLESLLNHEKSHPSSMLYHCHLCGKSFPKRSYLRRHIPGHTLGKQVLQNTDFKCLECNVVSKDYHIHLQHIEKHRFKQAIQNLILRKTDKLCAVCLNNGTHLIELEDMICLHGGYPEMMGDRTMYQILGSTVPEKSSYKYRELLLPSQAKILTIKKLQKVKADSKLNFILSHPYVISKDNISFDKSDQFVFTSPYKNLNLPDGFDDSYAYDEVNEIKNTDDKYLSHDKERPVSSGSFKDINKFSKTNNFDTIKKTEDEHVLRDTYKINKSCKTCWIFKSSSYKTCLGHIDGVAAEKNNSLLNQQDIELYKQPCPSCWLFKNCKECEYCKKQNNETTFNTDTIPESSSQINVCDIQNNLNVREGNKFLIKSRDDKTDDVVCLKKKKRIEDQSDCRIHQDIVKTRKRKITNEADDAKAKKSKWECKICLMMNTNRQLCFCCDAPRTLNQIKFKFNKDFFKDLNNKKNNTGHSSKVEPETNSKVDEAISVVNEFENIAISGAVKGDIGGITALNHGVTYDSCDGMKVDPNINVDNIDFNSMNTQTQHVEEMEIVDDTPQIEQNTKTLKDTIQVNPSYSVIEISPFHFNIGIGTTTPKSSERKIMRSRKKSYAYKKSTINTMGEEF</sequence>
<dbReference type="InterPro" id="IPR036236">
    <property type="entry name" value="Znf_C2H2_sf"/>
</dbReference>
<dbReference type="SUPFAM" id="SSF57667">
    <property type="entry name" value="beta-beta-alpha zinc fingers"/>
    <property type="match status" value="1"/>
</dbReference>
<dbReference type="AlphaFoldDB" id="A0A9N9R4I4"/>
<dbReference type="Gene3D" id="3.30.160.60">
    <property type="entry name" value="Classic Zinc Finger"/>
    <property type="match status" value="1"/>
</dbReference>
<evidence type="ECO:0000313" key="4">
    <source>
        <dbReference type="Proteomes" id="UP001153714"/>
    </source>
</evidence>
<name>A0A9N9R4I4_9NEOP</name>
<keyword evidence="1" id="KW-0862">Zinc</keyword>
<keyword evidence="1" id="KW-0479">Metal-binding</keyword>
<reference evidence="3" key="1">
    <citation type="submission" date="2021-12" db="EMBL/GenBank/DDBJ databases">
        <authorList>
            <person name="King R."/>
        </authorList>
    </citation>
    <scope>NUCLEOTIDE SEQUENCE</scope>
</reference>
<evidence type="ECO:0000313" key="3">
    <source>
        <dbReference type="EMBL" id="CAG9789952.1"/>
    </source>
</evidence>
<feature type="domain" description="C2H2-type" evidence="2">
    <location>
        <begin position="54"/>
        <end position="81"/>
    </location>
</feature>
<reference evidence="3" key="2">
    <citation type="submission" date="2022-10" db="EMBL/GenBank/DDBJ databases">
        <authorList>
            <consortium name="ENA_rothamsted_submissions"/>
            <consortium name="culmorum"/>
            <person name="King R."/>
        </authorList>
    </citation>
    <scope>NUCLEOTIDE SEQUENCE</scope>
</reference>
<accession>A0A9N9R4I4</accession>
<gene>
    <name evidence="3" type="ORF">DIATSA_LOCUS7644</name>
</gene>
<evidence type="ECO:0000256" key="1">
    <source>
        <dbReference type="PROSITE-ProRule" id="PRU00042"/>
    </source>
</evidence>
<evidence type="ECO:0000259" key="2">
    <source>
        <dbReference type="PROSITE" id="PS50157"/>
    </source>
</evidence>
<dbReference type="PROSITE" id="PS00028">
    <property type="entry name" value="ZINC_FINGER_C2H2_1"/>
    <property type="match status" value="1"/>
</dbReference>
<organism evidence="3 4">
    <name type="scientific">Diatraea saccharalis</name>
    <name type="common">sugarcane borer</name>
    <dbReference type="NCBI Taxonomy" id="40085"/>
    <lineage>
        <taxon>Eukaryota</taxon>
        <taxon>Metazoa</taxon>
        <taxon>Ecdysozoa</taxon>
        <taxon>Arthropoda</taxon>
        <taxon>Hexapoda</taxon>
        <taxon>Insecta</taxon>
        <taxon>Pterygota</taxon>
        <taxon>Neoptera</taxon>
        <taxon>Endopterygota</taxon>
        <taxon>Lepidoptera</taxon>
        <taxon>Glossata</taxon>
        <taxon>Ditrysia</taxon>
        <taxon>Pyraloidea</taxon>
        <taxon>Crambidae</taxon>
        <taxon>Crambinae</taxon>
        <taxon>Diatraea</taxon>
    </lineage>
</organism>
<dbReference type="Proteomes" id="UP001153714">
    <property type="component" value="Chromosome 20"/>
</dbReference>
<keyword evidence="4" id="KW-1185">Reference proteome</keyword>
<proteinExistence type="predicted"/>
<dbReference type="SMART" id="SM00355">
    <property type="entry name" value="ZnF_C2H2"/>
    <property type="match status" value="3"/>
</dbReference>
<protein>
    <recommendedName>
        <fullName evidence="2">C2H2-type domain-containing protein</fullName>
    </recommendedName>
</protein>
<dbReference type="GO" id="GO:0008270">
    <property type="term" value="F:zinc ion binding"/>
    <property type="evidence" value="ECO:0007669"/>
    <property type="project" value="UniProtKB-KW"/>
</dbReference>
<dbReference type="InterPro" id="IPR013087">
    <property type="entry name" value="Znf_C2H2_type"/>
</dbReference>